<dbReference type="GO" id="GO:0016740">
    <property type="term" value="F:transferase activity"/>
    <property type="evidence" value="ECO:0007669"/>
    <property type="project" value="UniProtKB-KW"/>
</dbReference>
<dbReference type="NCBIfam" id="TIGR00268">
    <property type="entry name" value="ATP-dependent sacrificial sulfur transferase LarE"/>
    <property type="match status" value="1"/>
</dbReference>
<keyword evidence="3" id="KW-1185">Reference proteome</keyword>
<name>A0ABU4WF89_9BACT</name>
<dbReference type="Gene3D" id="3.40.50.620">
    <property type="entry name" value="HUPs"/>
    <property type="match status" value="1"/>
</dbReference>
<dbReference type="InterPro" id="IPR022310">
    <property type="entry name" value="NAD/GMP_synthase"/>
</dbReference>
<dbReference type="Pfam" id="PF02540">
    <property type="entry name" value="NAD_synthase"/>
    <property type="match status" value="1"/>
</dbReference>
<dbReference type="SUPFAM" id="SSF52402">
    <property type="entry name" value="Adenine nucleotide alpha hydrolases-like"/>
    <property type="match status" value="1"/>
</dbReference>
<sequence>MNFRDKLRSHLKSKRVAVALSGGVDSSALLAFCADFLGRENCLAITAHTPYMMARETSYAEKLAARFGVKFLKIEIGVDCEILKNPKDRCYVCKKFLFEKLKKIAAENGFEILADGTNLDDTKDFRPGMRALRELGVASPFLECAITKDEIRDLAKSYGLEVSEKPAYACLLTRFEHGREVSEEMLRRVDCAEEFLQDLGFLQVRVRVHSNLARIEIARDKFGEFMQKREEICRKMSGLGFKYVSLDLNGYRQGAMNEKD</sequence>
<dbReference type="PIRSF" id="PIRSF006661">
    <property type="entry name" value="PP-lp_UCP006661"/>
    <property type="match status" value="1"/>
</dbReference>
<feature type="domain" description="NAD/GMP synthase" evidence="1">
    <location>
        <begin position="11"/>
        <end position="85"/>
    </location>
</feature>
<evidence type="ECO:0000313" key="2">
    <source>
        <dbReference type="EMBL" id="MDX8415219.1"/>
    </source>
</evidence>
<reference evidence="2 3" key="1">
    <citation type="submission" date="2022-03" db="EMBL/GenBank/DDBJ databases">
        <title>Novel taxa within the pig intestine.</title>
        <authorList>
            <person name="Wylensek D."/>
            <person name="Bishof K."/>
            <person name="Afrizal A."/>
            <person name="Clavel T."/>
        </authorList>
    </citation>
    <scope>NUCLEOTIDE SEQUENCE [LARGE SCALE GENOMIC DNA]</scope>
    <source>
        <strain evidence="2 3">CLA-KB-P66</strain>
    </source>
</reference>
<dbReference type="PANTHER" id="PTHR43169">
    <property type="entry name" value="EXSB FAMILY PROTEIN"/>
    <property type="match status" value="1"/>
</dbReference>
<proteinExistence type="predicted"/>
<accession>A0ABU4WF89</accession>
<keyword evidence="2" id="KW-0808">Transferase</keyword>
<dbReference type="RefSeq" id="WP_370396667.1">
    <property type="nucleotide sequence ID" value="NZ_JALBUT010000003.1"/>
</dbReference>
<comment type="caution">
    <text evidence="2">The sequence shown here is derived from an EMBL/GenBank/DDBJ whole genome shotgun (WGS) entry which is preliminary data.</text>
</comment>
<evidence type="ECO:0000313" key="3">
    <source>
        <dbReference type="Proteomes" id="UP001275932"/>
    </source>
</evidence>
<gene>
    <name evidence="2" type="primary">larE</name>
    <name evidence="2" type="ORF">MOX91_03375</name>
</gene>
<evidence type="ECO:0000259" key="1">
    <source>
        <dbReference type="Pfam" id="PF02540"/>
    </source>
</evidence>
<dbReference type="PANTHER" id="PTHR43169:SF2">
    <property type="entry name" value="NAD_GMP SYNTHASE DOMAIN-CONTAINING PROTEIN"/>
    <property type="match status" value="1"/>
</dbReference>
<dbReference type="CDD" id="cd01990">
    <property type="entry name" value="LarE-like"/>
    <property type="match status" value="1"/>
</dbReference>
<organism evidence="2 3">
    <name type="scientific">Intestinicryptomonas porci</name>
    <dbReference type="NCBI Taxonomy" id="2926320"/>
    <lineage>
        <taxon>Bacteria</taxon>
        <taxon>Pseudomonadati</taxon>
        <taxon>Verrucomicrobiota</taxon>
        <taxon>Opitutia</taxon>
        <taxon>Opitutales</taxon>
        <taxon>Intestinicryptomonaceae</taxon>
        <taxon>Intestinicryptomonas</taxon>
    </lineage>
</organism>
<dbReference type="InterPro" id="IPR052188">
    <property type="entry name" value="Ni-pincer_cofactor_biosynth"/>
</dbReference>
<dbReference type="InterPro" id="IPR014729">
    <property type="entry name" value="Rossmann-like_a/b/a_fold"/>
</dbReference>
<dbReference type="InterPro" id="IPR005232">
    <property type="entry name" value="LarE"/>
</dbReference>
<dbReference type="Proteomes" id="UP001275932">
    <property type="component" value="Unassembled WGS sequence"/>
</dbReference>
<dbReference type="EMBL" id="JALBUT010000003">
    <property type="protein sequence ID" value="MDX8415219.1"/>
    <property type="molecule type" value="Genomic_DNA"/>
</dbReference>
<protein>
    <submittedName>
        <fullName evidence="2">ATP-dependent sacrificial sulfur transferase LarE</fullName>
    </submittedName>
</protein>